<dbReference type="CDD" id="cd00085">
    <property type="entry name" value="HNHc"/>
    <property type="match status" value="1"/>
</dbReference>
<keyword evidence="2" id="KW-0255">Endonuclease</keyword>
<dbReference type="InterPro" id="IPR003870">
    <property type="entry name" value="DUF222"/>
</dbReference>
<comment type="caution">
    <text evidence="2">The sequence shown here is derived from an EMBL/GenBank/DDBJ whole genome shotgun (WGS) entry which is preliminary data.</text>
</comment>
<dbReference type="Gene3D" id="1.10.30.50">
    <property type="match status" value="1"/>
</dbReference>
<dbReference type="Proteomes" id="UP000262172">
    <property type="component" value="Unassembled WGS sequence"/>
</dbReference>
<evidence type="ECO:0000313" key="2">
    <source>
        <dbReference type="EMBL" id="REJ07626.1"/>
    </source>
</evidence>
<protein>
    <submittedName>
        <fullName evidence="2">HNH endonuclease</fullName>
    </submittedName>
</protein>
<name>A0A371NXT6_9MICO</name>
<reference evidence="2 3" key="1">
    <citation type="submission" date="2018-08" db="EMBL/GenBank/DDBJ databases">
        <title>Isolation, diversity and antifungal activity of Actinobacteria from cow dung.</title>
        <authorList>
            <person name="Ling L."/>
        </authorList>
    </citation>
    <scope>NUCLEOTIDE SEQUENCE [LARGE SCALE GENOMIC DNA]</scope>
    <source>
        <strain evidence="2 3">NEAU-LLE</strain>
    </source>
</reference>
<dbReference type="AlphaFoldDB" id="A0A371NXT6"/>
<dbReference type="OrthoDB" id="3261064at2"/>
<gene>
    <name evidence="2" type="ORF">DY023_03035</name>
</gene>
<keyword evidence="2" id="KW-0540">Nuclease</keyword>
<dbReference type="RefSeq" id="WP_116240871.1">
    <property type="nucleotide sequence ID" value="NZ_QUAB01000015.1"/>
</dbReference>
<dbReference type="EMBL" id="QUAB01000015">
    <property type="protein sequence ID" value="REJ07626.1"/>
    <property type="molecule type" value="Genomic_DNA"/>
</dbReference>
<feature type="domain" description="DUF222" evidence="1">
    <location>
        <begin position="29"/>
        <end position="326"/>
    </location>
</feature>
<accession>A0A371NXT6</accession>
<evidence type="ECO:0000259" key="1">
    <source>
        <dbReference type="Pfam" id="PF02720"/>
    </source>
</evidence>
<proteinExistence type="predicted"/>
<sequence length="416" mass="45571">MNGLSQISPEQRQVLGEIVESVRDIETTISELQAARDGLLALASRFALSAAEESVGLDSSDLSLRTVAAELGAVQHVSDRTVQRRMSEAHWLVTRFPLVWQAQGAGRISAAHTRVILDAAEHLDDPDDRERYCGRVLPFAEAESPNRLRLIAARIAEQIQPRSIEERHQDACEKRGAWVADQPDGMSDMVIHGPSALVHGMHDRVTQMGKALRMAGDERTLAQLRFDLLAEMILTGTPTAHDGDLLDEVRAEVSVTVPVTTLMGRPDSPPAELDGACPIDADTARALAGAATGWDRVLTHPITGGLLAVDRYRPSKRMRRHLRARDGRCRFTTCGHAARECDLDHTVDAALGGTTDVENLGGFCRRHHVLKHHSPWHVKQLGAGKLGWTSPTGRTYVDEPPPQNTVVFTEDRAAPF</sequence>
<keyword evidence="3" id="KW-1185">Reference proteome</keyword>
<dbReference type="GO" id="GO:0004519">
    <property type="term" value="F:endonuclease activity"/>
    <property type="evidence" value="ECO:0007669"/>
    <property type="project" value="UniProtKB-KW"/>
</dbReference>
<dbReference type="InterPro" id="IPR003615">
    <property type="entry name" value="HNH_nuc"/>
</dbReference>
<dbReference type="Pfam" id="PF02720">
    <property type="entry name" value="DUF222"/>
    <property type="match status" value="1"/>
</dbReference>
<organism evidence="2 3">
    <name type="scientific">Microbacterium bovistercoris</name>
    <dbReference type="NCBI Taxonomy" id="2293570"/>
    <lineage>
        <taxon>Bacteria</taxon>
        <taxon>Bacillati</taxon>
        <taxon>Actinomycetota</taxon>
        <taxon>Actinomycetes</taxon>
        <taxon>Micrococcales</taxon>
        <taxon>Microbacteriaceae</taxon>
        <taxon>Microbacterium</taxon>
    </lineage>
</organism>
<evidence type="ECO:0000313" key="3">
    <source>
        <dbReference type="Proteomes" id="UP000262172"/>
    </source>
</evidence>
<keyword evidence="2" id="KW-0378">Hydrolase</keyword>